<dbReference type="EMBL" id="JAZHXJ010002258">
    <property type="protein sequence ID" value="KAL1839999.1"/>
    <property type="molecule type" value="Genomic_DNA"/>
</dbReference>
<keyword evidence="3" id="KW-1185">Reference proteome</keyword>
<dbReference type="PANTHER" id="PTHR31051">
    <property type="entry name" value="PROTEASOME ASSEMBLY CHAPERONE 3"/>
    <property type="match status" value="1"/>
</dbReference>
<dbReference type="InterPro" id="IPR018788">
    <property type="entry name" value="Proteasome_assmbl_chp_3"/>
</dbReference>
<evidence type="ECO:0000313" key="2">
    <source>
        <dbReference type="EMBL" id="KAL1839999.1"/>
    </source>
</evidence>
<sequence>MSSEAGNAAAANVRDDPFPAPSKTATGTVNGLPTEATSMRFSDTVLVTLSQEGRLTQWIQVPVSAPTSALLGPAVPGDAGVSFSSSHLTPTTLLGAGGEARETLGQLYATEIARQLLLRDLQERRTLLLGLGLVRAEASREGFFDVMELVQKVL</sequence>
<dbReference type="Gene3D" id="3.30.230.90">
    <property type="match status" value="1"/>
</dbReference>
<gene>
    <name evidence="2" type="ORF">VTK73DRAFT_3863</name>
</gene>
<comment type="caution">
    <text evidence="2">The sequence shown here is derived from an EMBL/GenBank/DDBJ whole genome shotgun (WGS) entry which is preliminary data.</text>
</comment>
<protein>
    <recommendedName>
        <fullName evidence="4">Proteasome assembly chaperone 3</fullName>
    </recommendedName>
</protein>
<organism evidence="2 3">
    <name type="scientific">Phialemonium thermophilum</name>
    <dbReference type="NCBI Taxonomy" id="223376"/>
    <lineage>
        <taxon>Eukaryota</taxon>
        <taxon>Fungi</taxon>
        <taxon>Dikarya</taxon>
        <taxon>Ascomycota</taxon>
        <taxon>Pezizomycotina</taxon>
        <taxon>Sordariomycetes</taxon>
        <taxon>Sordariomycetidae</taxon>
        <taxon>Cephalothecales</taxon>
        <taxon>Cephalothecaceae</taxon>
        <taxon>Phialemonium</taxon>
    </lineage>
</organism>
<feature type="region of interest" description="Disordered" evidence="1">
    <location>
        <begin position="1"/>
        <end position="31"/>
    </location>
</feature>
<reference evidence="2 3" key="1">
    <citation type="journal article" date="2024" name="Commun. Biol.">
        <title>Comparative genomic analysis of thermophilic fungi reveals convergent evolutionary adaptations and gene losses.</title>
        <authorList>
            <person name="Steindorff A.S."/>
            <person name="Aguilar-Pontes M.V."/>
            <person name="Robinson A.J."/>
            <person name="Andreopoulos B."/>
            <person name="LaButti K."/>
            <person name="Kuo A."/>
            <person name="Mondo S."/>
            <person name="Riley R."/>
            <person name="Otillar R."/>
            <person name="Haridas S."/>
            <person name="Lipzen A."/>
            <person name="Grimwood J."/>
            <person name="Schmutz J."/>
            <person name="Clum A."/>
            <person name="Reid I.D."/>
            <person name="Moisan M.C."/>
            <person name="Butler G."/>
            <person name="Nguyen T.T.M."/>
            <person name="Dewar K."/>
            <person name="Conant G."/>
            <person name="Drula E."/>
            <person name="Henrissat B."/>
            <person name="Hansel C."/>
            <person name="Singer S."/>
            <person name="Hutchinson M.I."/>
            <person name="de Vries R.P."/>
            <person name="Natvig D.O."/>
            <person name="Powell A.J."/>
            <person name="Tsang A."/>
            <person name="Grigoriev I.V."/>
        </authorList>
    </citation>
    <scope>NUCLEOTIDE SEQUENCE [LARGE SCALE GENOMIC DNA]</scope>
    <source>
        <strain evidence="2 3">ATCC 24622</strain>
    </source>
</reference>
<accession>A0ABR3VDT2</accession>
<evidence type="ECO:0000256" key="1">
    <source>
        <dbReference type="SAM" id="MobiDB-lite"/>
    </source>
</evidence>
<evidence type="ECO:0008006" key="4">
    <source>
        <dbReference type="Google" id="ProtNLM"/>
    </source>
</evidence>
<name>A0ABR3VDT2_9PEZI</name>
<evidence type="ECO:0000313" key="3">
    <source>
        <dbReference type="Proteomes" id="UP001586593"/>
    </source>
</evidence>
<dbReference type="PANTHER" id="PTHR31051:SF1">
    <property type="entry name" value="PROTEASOME ASSEMBLY CHAPERONE 3"/>
    <property type="match status" value="1"/>
</dbReference>
<proteinExistence type="predicted"/>
<dbReference type="InterPro" id="IPR053720">
    <property type="entry name" value="Psm_Assembly_Chaperone"/>
</dbReference>
<dbReference type="Proteomes" id="UP001586593">
    <property type="component" value="Unassembled WGS sequence"/>
</dbReference>